<proteinExistence type="predicted"/>
<dbReference type="Pfam" id="PF00953">
    <property type="entry name" value="Glycos_transf_4"/>
    <property type="match status" value="1"/>
</dbReference>
<organism evidence="9 10">
    <name type="scientific">Xenorhabdus cabanillasii</name>
    <dbReference type="NCBI Taxonomy" id="351673"/>
    <lineage>
        <taxon>Bacteria</taxon>
        <taxon>Pseudomonadati</taxon>
        <taxon>Pseudomonadota</taxon>
        <taxon>Gammaproteobacteria</taxon>
        <taxon>Enterobacterales</taxon>
        <taxon>Morganellaceae</taxon>
        <taxon>Xenorhabdus</taxon>
    </lineage>
</organism>
<evidence type="ECO:0000313" key="10">
    <source>
        <dbReference type="Proteomes" id="UP000256294"/>
    </source>
</evidence>
<feature type="transmembrane region" description="Helical" evidence="8">
    <location>
        <begin position="290"/>
        <end position="310"/>
    </location>
</feature>
<evidence type="ECO:0000256" key="1">
    <source>
        <dbReference type="ARBA" id="ARBA00004651"/>
    </source>
</evidence>
<feature type="binding site" evidence="7">
    <location>
        <position position="151"/>
    </location>
    <ligand>
        <name>Mg(2+)</name>
        <dbReference type="ChEBI" id="CHEBI:18420"/>
    </ligand>
</feature>
<feature type="transmembrane region" description="Helical" evidence="8">
    <location>
        <begin position="211"/>
        <end position="233"/>
    </location>
</feature>
<feature type="transmembrane region" description="Helical" evidence="8">
    <location>
        <begin position="183"/>
        <end position="204"/>
    </location>
</feature>
<feature type="transmembrane region" description="Helical" evidence="8">
    <location>
        <begin position="102"/>
        <end position="123"/>
    </location>
</feature>
<protein>
    <submittedName>
        <fullName evidence="9">Fuc2NAc and GlcNAc transferase</fullName>
    </submittedName>
</protein>
<keyword evidence="10" id="KW-1185">Reference proteome</keyword>
<dbReference type="GO" id="GO:0046872">
    <property type="term" value="F:metal ion binding"/>
    <property type="evidence" value="ECO:0007669"/>
    <property type="project" value="UniProtKB-KW"/>
</dbReference>
<feature type="binding site" evidence="7">
    <location>
        <position position="215"/>
    </location>
    <ligand>
        <name>Mg(2+)</name>
        <dbReference type="ChEBI" id="CHEBI:18420"/>
    </ligand>
</feature>
<evidence type="ECO:0000256" key="8">
    <source>
        <dbReference type="SAM" id="Phobius"/>
    </source>
</evidence>
<feature type="transmembrane region" description="Helical" evidence="8">
    <location>
        <begin position="316"/>
        <end position="335"/>
    </location>
</feature>
<keyword evidence="7" id="KW-0479">Metal-binding</keyword>
<comment type="subcellular location">
    <subcellularLocation>
        <location evidence="1">Cell membrane</location>
        <topology evidence="1">Multi-pass membrane protein</topology>
    </subcellularLocation>
</comment>
<feature type="transmembrane region" description="Helical" evidence="8">
    <location>
        <begin position="6"/>
        <end position="26"/>
    </location>
</feature>
<feature type="transmembrane region" description="Helical" evidence="8">
    <location>
        <begin position="129"/>
        <end position="147"/>
    </location>
</feature>
<dbReference type="PANTHER" id="PTHR22926">
    <property type="entry name" value="PHOSPHO-N-ACETYLMURAMOYL-PENTAPEPTIDE-TRANSFERASE"/>
    <property type="match status" value="1"/>
</dbReference>
<keyword evidence="6 8" id="KW-0472">Membrane</keyword>
<dbReference type="GO" id="GO:0044038">
    <property type="term" value="P:cell wall macromolecule biosynthetic process"/>
    <property type="evidence" value="ECO:0007669"/>
    <property type="project" value="TreeGrafter"/>
</dbReference>
<name>A0A3D9U7Z9_9GAMM</name>
<dbReference type="CDD" id="cd06854">
    <property type="entry name" value="GT_WbpL_WbcO_like"/>
    <property type="match status" value="1"/>
</dbReference>
<feature type="transmembrane region" description="Helical" evidence="8">
    <location>
        <begin position="47"/>
        <end position="67"/>
    </location>
</feature>
<feature type="transmembrane region" description="Helical" evidence="8">
    <location>
        <begin position="73"/>
        <end position="90"/>
    </location>
</feature>
<reference evidence="9 10" key="1">
    <citation type="submission" date="2018-08" db="EMBL/GenBank/DDBJ databases">
        <title>Genomic Encyclopedia of Archaeal and Bacterial Type Strains, Phase II (KMG-II): from individual species to whole genera.</title>
        <authorList>
            <person name="Goeker M."/>
        </authorList>
    </citation>
    <scope>NUCLEOTIDE SEQUENCE [LARGE SCALE GENOMIC DNA]</scope>
    <source>
        <strain evidence="9 10">DSM 17905</strain>
    </source>
</reference>
<comment type="cofactor">
    <cofactor evidence="7">
        <name>Mg(2+)</name>
        <dbReference type="ChEBI" id="CHEBI:18420"/>
    </cofactor>
</comment>
<sequence>MSSIVMSLSAFIIACVLTWLLRVYAIRNNVLDIPVHRSSHSIPTPRGGGVAIVITLLAFVGIGYFSQLISRDMMLALAIPGLITAVIGFIDDHKHIDAKLRLVFHFLAAGSGLYFIGGFPAVVFAGYSINIPIVGIVFGLLFLVWMLNLYNFMDGINGIAGSEAVSFGALSLLVIGLSNPALLGQDLSLCLLILAGASIGFLVWNFPVVRIFMGDAGSGFLGIVIGLLVLIVSHEDSRLFFAELILLGVFVVDATVTLLRRVAHGQKPFEAHASHCYQILSRHYQSHAKVTTGAIAINVFWLTPLSFAAATSRLDGVLALIIAWVPLIALAWKCGAGVKDKIRA</sequence>
<accession>A0A3D9U7Z9</accession>
<evidence type="ECO:0000256" key="7">
    <source>
        <dbReference type="PIRSR" id="PIRSR600715-1"/>
    </source>
</evidence>
<evidence type="ECO:0000256" key="6">
    <source>
        <dbReference type="ARBA" id="ARBA00023136"/>
    </source>
</evidence>
<dbReference type="GO" id="GO:0016780">
    <property type="term" value="F:phosphotransferase activity, for other substituted phosphate groups"/>
    <property type="evidence" value="ECO:0007669"/>
    <property type="project" value="InterPro"/>
</dbReference>
<evidence type="ECO:0000256" key="2">
    <source>
        <dbReference type="ARBA" id="ARBA00022475"/>
    </source>
</evidence>
<dbReference type="InterPro" id="IPR000715">
    <property type="entry name" value="Glycosyl_transferase_4"/>
</dbReference>
<comment type="caution">
    <text evidence="9">The sequence shown here is derived from an EMBL/GenBank/DDBJ whole genome shotgun (WGS) entry which is preliminary data.</text>
</comment>
<dbReference type="GO" id="GO:0005886">
    <property type="term" value="C:plasma membrane"/>
    <property type="evidence" value="ECO:0007669"/>
    <property type="project" value="UniProtKB-SubCell"/>
</dbReference>
<dbReference type="GO" id="GO:0071555">
    <property type="term" value="P:cell wall organization"/>
    <property type="evidence" value="ECO:0007669"/>
    <property type="project" value="TreeGrafter"/>
</dbReference>
<keyword evidence="5 8" id="KW-1133">Transmembrane helix</keyword>
<dbReference type="GO" id="GO:0009103">
    <property type="term" value="P:lipopolysaccharide biosynthetic process"/>
    <property type="evidence" value="ECO:0007669"/>
    <property type="project" value="TreeGrafter"/>
</dbReference>
<dbReference type="RefSeq" id="WP_115825270.1">
    <property type="nucleotide sequence ID" value="NZ_QTUB01000001.1"/>
</dbReference>
<dbReference type="EMBL" id="QTUB01000001">
    <property type="protein sequence ID" value="REF25602.1"/>
    <property type="molecule type" value="Genomic_DNA"/>
</dbReference>
<dbReference type="Proteomes" id="UP000256294">
    <property type="component" value="Unassembled WGS sequence"/>
</dbReference>
<keyword evidence="7" id="KW-0460">Magnesium</keyword>
<keyword evidence="4 8" id="KW-0812">Transmembrane</keyword>
<evidence type="ECO:0000256" key="4">
    <source>
        <dbReference type="ARBA" id="ARBA00022692"/>
    </source>
</evidence>
<dbReference type="AlphaFoldDB" id="A0A3D9U7Z9"/>
<feature type="transmembrane region" description="Helical" evidence="8">
    <location>
        <begin position="239"/>
        <end position="259"/>
    </location>
</feature>
<gene>
    <name evidence="9" type="ORF">BDD26_0100</name>
</gene>
<evidence type="ECO:0000313" key="9">
    <source>
        <dbReference type="EMBL" id="REF25602.1"/>
    </source>
</evidence>
<evidence type="ECO:0000256" key="5">
    <source>
        <dbReference type="ARBA" id="ARBA00022989"/>
    </source>
</evidence>
<dbReference type="PANTHER" id="PTHR22926:SF3">
    <property type="entry name" value="UNDECAPRENYL-PHOSPHATE ALPHA-N-ACETYLGLUCOSAMINYL 1-PHOSPHATE TRANSFERASE"/>
    <property type="match status" value="1"/>
</dbReference>
<evidence type="ECO:0000256" key="3">
    <source>
        <dbReference type="ARBA" id="ARBA00022679"/>
    </source>
</evidence>
<feature type="transmembrane region" description="Helical" evidence="8">
    <location>
        <begin position="159"/>
        <end position="177"/>
    </location>
</feature>
<keyword evidence="2" id="KW-1003">Cell membrane</keyword>
<keyword evidence="3 9" id="KW-0808">Transferase</keyword>